<dbReference type="Proteomes" id="UP001056855">
    <property type="component" value="Chromosome"/>
</dbReference>
<dbReference type="RefSeq" id="WP_254158645.1">
    <property type="nucleotide sequence ID" value="NZ_CP100355.1"/>
</dbReference>
<protein>
    <submittedName>
        <fullName evidence="2">Uncharacterized protein</fullName>
    </submittedName>
</protein>
<gene>
    <name evidence="2" type="ORF">NGM29_02325</name>
</gene>
<feature type="region of interest" description="Disordered" evidence="1">
    <location>
        <begin position="122"/>
        <end position="141"/>
    </location>
</feature>
<dbReference type="GeneID" id="73288845"/>
<sequence length="286" mass="32239">MWWADSVFAFRFVGEHTATSIVRRYHRQRIRLQTWWTCGRHYAAPIDPSRVVDIAPDRIRYALEPRQRSSLESKSPTHVPAVVPGTWDLESARVREIDRYRRIVQWFTDEGRPSSARAGEPLAVAADGGPRPGGGQGANPRALPVLERTVPSGDRSALEWYLADLATRGCPRISARRDERSTVLEAGSVVDPYPSFPAATGEIRVDVGRDGRWILHDGLERLAVAQFLGLETIPVHVYVRHRRWQRRRDRVVLTGVDAGNHPDLPDLDSRSESRPEGSVGGHKWAR</sequence>
<dbReference type="EMBL" id="CP100355">
    <property type="protein sequence ID" value="UTF54140.1"/>
    <property type="molecule type" value="Genomic_DNA"/>
</dbReference>
<name>A0A9E7NBZ3_9EURY</name>
<accession>A0A9E7NBZ3</accession>
<reference evidence="2" key="1">
    <citation type="submission" date="2022-06" db="EMBL/GenBank/DDBJ databases">
        <title>Diverse halophilic archaea isolated from saline environments.</title>
        <authorList>
            <person name="Cui H.-L."/>
        </authorList>
    </citation>
    <scope>NUCLEOTIDE SEQUENCE</scope>
    <source>
        <strain evidence="2">WLHS1</strain>
    </source>
</reference>
<feature type="region of interest" description="Disordered" evidence="1">
    <location>
        <begin position="256"/>
        <end position="286"/>
    </location>
</feature>
<feature type="compositionally biased region" description="Basic and acidic residues" evidence="1">
    <location>
        <begin position="263"/>
        <end position="275"/>
    </location>
</feature>
<dbReference type="AlphaFoldDB" id="A0A9E7NBZ3"/>
<organism evidence="2 3">
    <name type="scientific">Natronosalvus rutilus</name>
    <dbReference type="NCBI Taxonomy" id="2953753"/>
    <lineage>
        <taxon>Archaea</taxon>
        <taxon>Methanobacteriati</taxon>
        <taxon>Methanobacteriota</taxon>
        <taxon>Stenosarchaea group</taxon>
        <taxon>Halobacteria</taxon>
        <taxon>Halobacteriales</taxon>
        <taxon>Natrialbaceae</taxon>
        <taxon>Natronosalvus</taxon>
    </lineage>
</organism>
<evidence type="ECO:0000313" key="3">
    <source>
        <dbReference type="Proteomes" id="UP001056855"/>
    </source>
</evidence>
<keyword evidence="3" id="KW-1185">Reference proteome</keyword>
<dbReference type="KEGG" id="sawl:NGM29_02325"/>
<evidence type="ECO:0000256" key="1">
    <source>
        <dbReference type="SAM" id="MobiDB-lite"/>
    </source>
</evidence>
<proteinExistence type="predicted"/>
<evidence type="ECO:0000313" key="2">
    <source>
        <dbReference type="EMBL" id="UTF54140.1"/>
    </source>
</evidence>